<feature type="domain" description="GH11" evidence="15">
    <location>
        <begin position="29"/>
        <end position="222"/>
    </location>
</feature>
<evidence type="ECO:0000313" key="17">
    <source>
        <dbReference type="Proteomes" id="UP001215598"/>
    </source>
</evidence>
<organism evidence="16 17">
    <name type="scientific">Mycena metata</name>
    <dbReference type="NCBI Taxonomy" id="1033252"/>
    <lineage>
        <taxon>Eukaryota</taxon>
        <taxon>Fungi</taxon>
        <taxon>Dikarya</taxon>
        <taxon>Basidiomycota</taxon>
        <taxon>Agaricomycotina</taxon>
        <taxon>Agaricomycetes</taxon>
        <taxon>Agaricomycetidae</taxon>
        <taxon>Agaricales</taxon>
        <taxon>Marasmiineae</taxon>
        <taxon>Mycenaceae</taxon>
        <taxon>Mycena</taxon>
    </lineage>
</organism>
<evidence type="ECO:0000256" key="5">
    <source>
        <dbReference type="ARBA" id="ARBA00022651"/>
    </source>
</evidence>
<keyword evidence="8 11" id="KW-0119">Carbohydrate metabolism</keyword>
<comment type="pathway">
    <text evidence="2 11 12">Glycan degradation; xylan degradation.</text>
</comment>
<dbReference type="InterPro" id="IPR033123">
    <property type="entry name" value="GH11_dom"/>
</dbReference>
<keyword evidence="17" id="KW-1185">Reference proteome</keyword>
<evidence type="ECO:0000259" key="15">
    <source>
        <dbReference type="PROSITE" id="PS51761"/>
    </source>
</evidence>
<keyword evidence="9 11" id="KW-0326">Glycosidase</keyword>
<evidence type="ECO:0000256" key="2">
    <source>
        <dbReference type="ARBA" id="ARBA00004851"/>
    </source>
</evidence>
<keyword evidence="5 11" id="KW-0858">Xylan degradation</keyword>
<evidence type="ECO:0000256" key="6">
    <source>
        <dbReference type="ARBA" id="ARBA00022729"/>
    </source>
</evidence>
<dbReference type="InterPro" id="IPR001137">
    <property type="entry name" value="Glyco_hydro_11"/>
</dbReference>
<dbReference type="GO" id="GO:0045493">
    <property type="term" value="P:xylan catabolic process"/>
    <property type="evidence" value="ECO:0007669"/>
    <property type="project" value="UniProtKB-UniRule"/>
</dbReference>
<comment type="catalytic activity">
    <reaction evidence="1 11 12">
        <text>Endohydrolysis of (1-&gt;4)-beta-D-xylosidic linkages in xylans.</text>
        <dbReference type="EC" id="3.2.1.8"/>
    </reaction>
</comment>
<name>A0AAD7HZQ7_9AGAR</name>
<proteinExistence type="inferred from homology"/>
<feature type="active site" description="Proton donor" evidence="11">
    <location>
        <position position="209"/>
    </location>
</feature>
<keyword evidence="10 11" id="KW-0624">Polysaccharide degradation</keyword>
<sequence length="275" mass="29073">MNFLSCLLVFLATAAAAAVSDLLKHDARSGTASISGTNFGYYYTFSAEDGDAVTYTNLDDSDYSIQWKENSGYFIGGKGWNPGSAESVFSTPQVFIASPDGTSSSSIYGWSTDPLVEYRIVESLASAIDPVLGLTLQGTVNSDGSVYNIYKSQRVNATSIMGTSTFSQYWSIRQSARTNGFVTIANHFNAWATVGMPLGELGYQIVATEGHGGSGSVEVYIGSKPAGPPTQLTSGRVQCVAEYGQCGGQGYTGATCCVTDTTCVVSNQFFSHCMA</sequence>
<feature type="active site" description="Nucleophile" evidence="11">
    <location>
        <position position="117"/>
    </location>
</feature>
<dbReference type="PRINTS" id="PR00911">
    <property type="entry name" value="GLHYDRLASE11"/>
</dbReference>
<dbReference type="PANTHER" id="PTHR46828">
    <property type="entry name" value="ENDO-1,4-BETA-XYLANASE A-RELATED"/>
    <property type="match status" value="1"/>
</dbReference>
<dbReference type="SMART" id="SM00236">
    <property type="entry name" value="fCBD"/>
    <property type="match status" value="1"/>
</dbReference>
<comment type="similarity">
    <text evidence="3 11 12">Belongs to the glycosyl hydrolase 11 (cellulase G) family.</text>
</comment>
<comment type="caution">
    <text evidence="16">The sequence shown here is derived from an EMBL/GenBank/DDBJ whole genome shotgun (WGS) entry which is preliminary data.</text>
</comment>
<dbReference type="Pfam" id="PF00734">
    <property type="entry name" value="CBM_1"/>
    <property type="match status" value="1"/>
</dbReference>
<keyword evidence="6 13" id="KW-0732">Signal</keyword>
<protein>
    <recommendedName>
        <fullName evidence="4 11">Endo-1,4-beta-xylanase</fullName>
        <ecNumber evidence="4 11">3.2.1.8</ecNumber>
    </recommendedName>
</protein>
<reference evidence="16" key="1">
    <citation type="submission" date="2023-03" db="EMBL/GenBank/DDBJ databases">
        <title>Massive genome expansion in bonnet fungi (Mycena s.s.) driven by repeated elements and novel gene families across ecological guilds.</title>
        <authorList>
            <consortium name="Lawrence Berkeley National Laboratory"/>
            <person name="Harder C.B."/>
            <person name="Miyauchi S."/>
            <person name="Viragh M."/>
            <person name="Kuo A."/>
            <person name="Thoen E."/>
            <person name="Andreopoulos B."/>
            <person name="Lu D."/>
            <person name="Skrede I."/>
            <person name="Drula E."/>
            <person name="Henrissat B."/>
            <person name="Morin E."/>
            <person name="Kohler A."/>
            <person name="Barry K."/>
            <person name="LaButti K."/>
            <person name="Morin E."/>
            <person name="Salamov A."/>
            <person name="Lipzen A."/>
            <person name="Mereny Z."/>
            <person name="Hegedus B."/>
            <person name="Baldrian P."/>
            <person name="Stursova M."/>
            <person name="Weitz H."/>
            <person name="Taylor A."/>
            <person name="Grigoriev I.V."/>
            <person name="Nagy L.G."/>
            <person name="Martin F."/>
            <person name="Kauserud H."/>
        </authorList>
    </citation>
    <scope>NUCLEOTIDE SEQUENCE</scope>
    <source>
        <strain evidence="16">CBHHK182m</strain>
    </source>
</reference>
<dbReference type="InterPro" id="IPR013320">
    <property type="entry name" value="ConA-like_dom_sf"/>
</dbReference>
<dbReference type="AlphaFoldDB" id="A0AAD7HZQ7"/>
<gene>
    <name evidence="16" type="ORF">B0H16DRAFT_1665273</name>
</gene>
<evidence type="ECO:0000256" key="7">
    <source>
        <dbReference type="ARBA" id="ARBA00022801"/>
    </source>
</evidence>
<dbReference type="EC" id="3.2.1.8" evidence="4 11"/>
<dbReference type="InterPro" id="IPR035971">
    <property type="entry name" value="CBD_sf"/>
</dbReference>
<evidence type="ECO:0000256" key="3">
    <source>
        <dbReference type="ARBA" id="ARBA00007792"/>
    </source>
</evidence>
<dbReference type="Gene3D" id="2.60.120.180">
    <property type="match status" value="1"/>
</dbReference>
<evidence type="ECO:0000256" key="12">
    <source>
        <dbReference type="RuleBase" id="RU362015"/>
    </source>
</evidence>
<evidence type="ECO:0000256" key="11">
    <source>
        <dbReference type="PROSITE-ProRule" id="PRU01097"/>
    </source>
</evidence>
<evidence type="ECO:0000256" key="13">
    <source>
        <dbReference type="SAM" id="SignalP"/>
    </source>
</evidence>
<evidence type="ECO:0000256" key="1">
    <source>
        <dbReference type="ARBA" id="ARBA00000681"/>
    </source>
</evidence>
<dbReference type="Proteomes" id="UP001215598">
    <property type="component" value="Unassembled WGS sequence"/>
</dbReference>
<dbReference type="SUPFAM" id="SSF49899">
    <property type="entry name" value="Concanavalin A-like lectins/glucanases"/>
    <property type="match status" value="1"/>
</dbReference>
<feature type="domain" description="CBM1" evidence="14">
    <location>
        <begin position="238"/>
        <end position="274"/>
    </location>
</feature>
<dbReference type="InterPro" id="IPR013319">
    <property type="entry name" value="GH11/12"/>
</dbReference>
<evidence type="ECO:0000256" key="4">
    <source>
        <dbReference type="ARBA" id="ARBA00012590"/>
    </source>
</evidence>
<dbReference type="GO" id="GO:0031176">
    <property type="term" value="F:endo-1,4-beta-xylanase activity"/>
    <property type="evidence" value="ECO:0007669"/>
    <property type="project" value="UniProtKB-UniRule"/>
</dbReference>
<evidence type="ECO:0000259" key="14">
    <source>
        <dbReference type="PROSITE" id="PS51164"/>
    </source>
</evidence>
<evidence type="ECO:0000256" key="8">
    <source>
        <dbReference type="ARBA" id="ARBA00023277"/>
    </source>
</evidence>
<feature type="signal peptide" evidence="13">
    <location>
        <begin position="1"/>
        <end position="18"/>
    </location>
</feature>
<dbReference type="PROSITE" id="PS51761">
    <property type="entry name" value="GH11_3"/>
    <property type="match status" value="1"/>
</dbReference>
<dbReference type="Pfam" id="PF00457">
    <property type="entry name" value="Glyco_hydro_11"/>
    <property type="match status" value="1"/>
</dbReference>
<accession>A0AAD7HZQ7</accession>
<keyword evidence="7 11" id="KW-0378">Hydrolase</keyword>
<dbReference type="InterPro" id="IPR000254">
    <property type="entry name" value="CBD"/>
</dbReference>
<feature type="chain" id="PRO_5042190542" description="Endo-1,4-beta-xylanase" evidence="13">
    <location>
        <begin position="19"/>
        <end position="275"/>
    </location>
</feature>
<dbReference type="SUPFAM" id="SSF57180">
    <property type="entry name" value="Cellulose-binding domain"/>
    <property type="match status" value="1"/>
</dbReference>
<dbReference type="PANTHER" id="PTHR46828:SF2">
    <property type="entry name" value="ENDO-1,4-BETA-XYLANASE A-RELATED"/>
    <property type="match status" value="1"/>
</dbReference>
<dbReference type="GO" id="GO:0005576">
    <property type="term" value="C:extracellular region"/>
    <property type="evidence" value="ECO:0007669"/>
    <property type="project" value="InterPro"/>
</dbReference>
<dbReference type="GO" id="GO:0030248">
    <property type="term" value="F:cellulose binding"/>
    <property type="evidence" value="ECO:0007669"/>
    <property type="project" value="InterPro"/>
</dbReference>
<evidence type="ECO:0000256" key="9">
    <source>
        <dbReference type="ARBA" id="ARBA00023295"/>
    </source>
</evidence>
<evidence type="ECO:0000313" key="16">
    <source>
        <dbReference type="EMBL" id="KAJ7731362.1"/>
    </source>
</evidence>
<dbReference type="PROSITE" id="PS51164">
    <property type="entry name" value="CBM1_2"/>
    <property type="match status" value="1"/>
</dbReference>
<dbReference type="EMBL" id="JARKIB010000153">
    <property type="protein sequence ID" value="KAJ7731362.1"/>
    <property type="molecule type" value="Genomic_DNA"/>
</dbReference>
<evidence type="ECO:0000256" key="10">
    <source>
        <dbReference type="ARBA" id="ARBA00023326"/>
    </source>
</evidence>